<keyword evidence="4" id="KW-1185">Reference proteome</keyword>
<feature type="region of interest" description="Disordered" evidence="1">
    <location>
        <begin position="27"/>
        <end position="114"/>
    </location>
</feature>
<feature type="compositionally biased region" description="Low complexity" evidence="1">
    <location>
        <begin position="52"/>
        <end position="64"/>
    </location>
</feature>
<evidence type="ECO:0008006" key="5">
    <source>
        <dbReference type="Google" id="ProtNLM"/>
    </source>
</evidence>
<evidence type="ECO:0000256" key="1">
    <source>
        <dbReference type="SAM" id="MobiDB-lite"/>
    </source>
</evidence>
<dbReference type="SMART" id="SM00728">
    <property type="entry name" value="ChW"/>
    <property type="match status" value="6"/>
</dbReference>
<keyword evidence="2" id="KW-0732">Signal</keyword>
<name>A0A9Q5NZC9_9LACT</name>
<feature type="signal peptide" evidence="2">
    <location>
        <begin position="1"/>
        <end position="25"/>
    </location>
</feature>
<evidence type="ECO:0000256" key="2">
    <source>
        <dbReference type="SAM" id="SignalP"/>
    </source>
</evidence>
<feature type="compositionally biased region" description="Low complexity" evidence="1">
    <location>
        <begin position="71"/>
        <end position="87"/>
    </location>
</feature>
<evidence type="ECO:0000313" key="4">
    <source>
        <dbReference type="Proteomes" id="UP000177273"/>
    </source>
</evidence>
<protein>
    <recommendedName>
        <fullName evidence="5">Clostridial hydrophobic W</fullName>
    </recommendedName>
</protein>
<dbReference type="EMBL" id="MKIQ01000028">
    <property type="protein sequence ID" value="OFI46278.1"/>
    <property type="molecule type" value="Genomic_DNA"/>
</dbReference>
<comment type="caution">
    <text evidence="3">The sequence shown here is derived from an EMBL/GenBank/DDBJ whole genome shotgun (WGS) entry which is preliminary data.</text>
</comment>
<accession>A0A9Q5NZC9</accession>
<feature type="chain" id="PRO_5040424853" description="Clostridial hydrophobic W" evidence="2">
    <location>
        <begin position="26"/>
        <end position="571"/>
    </location>
</feature>
<proteinExistence type="predicted"/>
<dbReference type="Proteomes" id="UP000177273">
    <property type="component" value="Unassembled WGS sequence"/>
</dbReference>
<reference evidence="4" key="1">
    <citation type="submission" date="2016-09" db="EMBL/GenBank/DDBJ databases">
        <title>Draft genome sequence of a novel species of the family Streptococcaceae isolated from flowers.</title>
        <authorList>
            <person name="Chuah L.-O."/>
            <person name="Yap K.-P."/>
            <person name="Thong K.L."/>
            <person name="Liong M.T."/>
            <person name="Ahmad R."/>
            <person name="Rusul G."/>
        </authorList>
    </citation>
    <scope>NUCLEOTIDE SEQUENCE [LARGE SCALE GENOMIC DNA]</scope>
    <source>
        <strain evidence="4">HibF3</strain>
    </source>
</reference>
<dbReference type="InterPro" id="IPR006637">
    <property type="entry name" value="ChW"/>
</dbReference>
<feature type="compositionally biased region" description="Low complexity" evidence="1">
    <location>
        <begin position="98"/>
        <end position="109"/>
    </location>
</feature>
<gene>
    <name evidence="3" type="ORF">BG262_04485</name>
</gene>
<feature type="compositionally biased region" description="Low complexity" evidence="1">
    <location>
        <begin position="28"/>
        <end position="44"/>
    </location>
</feature>
<dbReference type="AlphaFoldDB" id="A0A9Q5NZC9"/>
<sequence length="571" mass="63320">MKKLALSLLMVGSLLCSEVVSTVHALDSTSESSSIVSKESTSLSNGEEFDKNSSSNSELTSLEKNAIGSDESSNTEQSINQSSTSSSKEFKSEETEESTSSTNNNPSESRATPQLAASGISPSVFYSTHVQNIGWQGFVKNGEMSGTSGRSFRLEAIRIELSDLDSFSGGVEYSTHVQNDGWQPSVKDGQLSGTSGRSLRLEAIKINLTGQISKYYDIYYRVHIQDKGWLNWTKNGAAAGSQGLSKRLEGIEIRLISKDQKAPSGSGNSFLIGNEANTPHEVKPNVEYSTHVQNIGWQNYKKNGDISGTSGRGLRLEGIKIKLSNLPYVGGISYSTHVQNIGWQNNVSNNQLSGTYGRSLRLEGIRINLTGEIANHYDVYYRVHIQDKGWLNWAKNGSTAGSQDASKRLEAIQIVIKNKSEKAPTGSGKSFLVGDEARNRKEIENIALTRFNNLEDNWFWRRVDRSGTDIVRIRKNSEFPLYNFTIKNVPCGSAISTKKIKVLDSKTLLIQSLPLNVYDNPNDYNAKIIFLSDDKFEMIIRAISPQSFDYHSTNWREEEGIDIYNREKYTG</sequence>
<dbReference type="RefSeq" id="WP_070788215.1">
    <property type="nucleotide sequence ID" value="NZ_MKIQ01000028.1"/>
</dbReference>
<organism evidence="3 4">
    <name type="scientific">Floricoccus penangensis</name>
    <dbReference type="NCBI Taxonomy" id="1859475"/>
    <lineage>
        <taxon>Bacteria</taxon>
        <taxon>Bacillati</taxon>
        <taxon>Bacillota</taxon>
        <taxon>Bacilli</taxon>
        <taxon>Lactobacillales</taxon>
        <taxon>Streptococcaceae</taxon>
        <taxon>Floricoccus</taxon>
    </lineage>
</organism>
<evidence type="ECO:0000313" key="3">
    <source>
        <dbReference type="EMBL" id="OFI46278.1"/>
    </source>
</evidence>
<dbReference type="OrthoDB" id="3186156at2"/>
<dbReference type="Pfam" id="PF07538">
    <property type="entry name" value="ChW"/>
    <property type="match status" value="6"/>
</dbReference>